<evidence type="ECO:0000313" key="2">
    <source>
        <dbReference type="EMBL" id="GBN15467.1"/>
    </source>
</evidence>
<organism evidence="2 3">
    <name type="scientific">Araneus ventricosus</name>
    <name type="common">Orbweaver spider</name>
    <name type="synonym">Epeira ventricosa</name>
    <dbReference type="NCBI Taxonomy" id="182803"/>
    <lineage>
        <taxon>Eukaryota</taxon>
        <taxon>Metazoa</taxon>
        <taxon>Ecdysozoa</taxon>
        <taxon>Arthropoda</taxon>
        <taxon>Chelicerata</taxon>
        <taxon>Arachnida</taxon>
        <taxon>Araneae</taxon>
        <taxon>Araneomorphae</taxon>
        <taxon>Entelegynae</taxon>
        <taxon>Araneoidea</taxon>
        <taxon>Araneidae</taxon>
        <taxon>Araneus</taxon>
    </lineage>
</organism>
<dbReference type="Proteomes" id="UP000499080">
    <property type="component" value="Unassembled WGS sequence"/>
</dbReference>
<comment type="caution">
    <text evidence="2">The sequence shown here is derived from an EMBL/GenBank/DDBJ whole genome shotgun (WGS) entry which is preliminary data.</text>
</comment>
<keyword evidence="3" id="KW-1185">Reference proteome</keyword>
<dbReference type="EMBL" id="BGPR01006028">
    <property type="protein sequence ID" value="GBN15467.1"/>
    <property type="molecule type" value="Genomic_DNA"/>
</dbReference>
<name>A0A4Y2LQ44_ARAVE</name>
<accession>A0A4Y2LQ44</accession>
<protein>
    <submittedName>
        <fullName evidence="2">Uncharacterized protein</fullName>
    </submittedName>
</protein>
<proteinExistence type="predicted"/>
<dbReference type="AlphaFoldDB" id="A0A4Y2LQ44"/>
<feature type="region of interest" description="Disordered" evidence="1">
    <location>
        <begin position="41"/>
        <end position="73"/>
    </location>
</feature>
<evidence type="ECO:0000256" key="1">
    <source>
        <dbReference type="SAM" id="MobiDB-lite"/>
    </source>
</evidence>
<evidence type="ECO:0000313" key="3">
    <source>
        <dbReference type="Proteomes" id="UP000499080"/>
    </source>
</evidence>
<sequence>MPIGPSWSHQGSEFGGLQWRKCPPAPVLIHHYETVKIPAAASSRIDSPSRAHPLSSRAPGRPVNKPRNFISETPRFRNPSLRSIFLNKRSDWQMPGGTGSGHC</sequence>
<reference evidence="2 3" key="1">
    <citation type="journal article" date="2019" name="Sci. Rep.">
        <title>Orb-weaving spider Araneus ventricosus genome elucidates the spidroin gene catalogue.</title>
        <authorList>
            <person name="Kono N."/>
            <person name="Nakamura H."/>
            <person name="Ohtoshi R."/>
            <person name="Moran D.A.P."/>
            <person name="Shinohara A."/>
            <person name="Yoshida Y."/>
            <person name="Fujiwara M."/>
            <person name="Mori M."/>
            <person name="Tomita M."/>
            <person name="Arakawa K."/>
        </authorList>
    </citation>
    <scope>NUCLEOTIDE SEQUENCE [LARGE SCALE GENOMIC DNA]</scope>
</reference>
<gene>
    <name evidence="2" type="ORF">AVEN_248383_1</name>
</gene>